<protein>
    <submittedName>
        <fullName evidence="2">Transcriptional regulator</fullName>
    </submittedName>
</protein>
<dbReference type="SUPFAM" id="SSF46785">
    <property type="entry name" value="Winged helix' DNA-binding domain"/>
    <property type="match status" value="1"/>
</dbReference>
<dbReference type="STRING" id="1424661.SAMN05216281_1043"/>
<evidence type="ECO:0000313" key="3">
    <source>
        <dbReference type="Proteomes" id="UP000297654"/>
    </source>
</evidence>
<dbReference type="Gene3D" id="1.10.10.10">
    <property type="entry name" value="Winged helix-like DNA-binding domain superfamily/Winged helix DNA-binding domain"/>
    <property type="match status" value="1"/>
</dbReference>
<dbReference type="InterPro" id="IPR036390">
    <property type="entry name" value="WH_DNA-bd_sf"/>
</dbReference>
<dbReference type="AlphaFoldDB" id="A0A1H8DRM1"/>
<name>A0A1H8DRM1_9MICO</name>
<keyword evidence="3" id="KW-1185">Reference proteome</keyword>
<dbReference type="PANTHER" id="PTHR37318:SF1">
    <property type="entry name" value="BSL7504 PROTEIN"/>
    <property type="match status" value="1"/>
</dbReference>
<proteinExistence type="predicted"/>
<accession>A0A1H8DRM1</accession>
<dbReference type="Proteomes" id="UP000297654">
    <property type="component" value="Unassembled WGS sequence"/>
</dbReference>
<evidence type="ECO:0000313" key="2">
    <source>
        <dbReference type="EMBL" id="TFB89702.1"/>
    </source>
</evidence>
<evidence type="ECO:0000259" key="1">
    <source>
        <dbReference type="Pfam" id="PF13601"/>
    </source>
</evidence>
<dbReference type="PANTHER" id="PTHR37318">
    <property type="entry name" value="BSL7504 PROTEIN"/>
    <property type="match status" value="1"/>
</dbReference>
<feature type="domain" description="Winged helix DNA-binding" evidence="1">
    <location>
        <begin position="16"/>
        <end position="97"/>
    </location>
</feature>
<dbReference type="InterPro" id="IPR036388">
    <property type="entry name" value="WH-like_DNA-bd_sf"/>
</dbReference>
<dbReference type="RefSeq" id="WP_092108203.1">
    <property type="nucleotide sequence ID" value="NZ_FOCN01000004.1"/>
</dbReference>
<comment type="caution">
    <text evidence="2">The sequence shown here is derived from an EMBL/GenBank/DDBJ whole genome shotgun (WGS) entry which is preliminary data.</text>
</comment>
<gene>
    <name evidence="2" type="ORF">E3O10_07810</name>
</gene>
<sequence length="103" mass="11448">MPADPRFDEAIHARTRLRLCALLRPLDAASFSTLVDTLDVSEANLSKTIRNLIELGYVHTSKQTSPERADSRRTTTVSLTCRGRTAFDGHITALRELARPEAL</sequence>
<dbReference type="OrthoDB" id="4952043at2"/>
<dbReference type="InterPro" id="IPR027395">
    <property type="entry name" value="WH_DNA-bd_dom"/>
</dbReference>
<dbReference type="Pfam" id="PF13601">
    <property type="entry name" value="HTH_34"/>
    <property type="match status" value="1"/>
</dbReference>
<dbReference type="EMBL" id="SOFF01000029">
    <property type="protein sequence ID" value="TFB89702.1"/>
    <property type="molecule type" value="Genomic_DNA"/>
</dbReference>
<organism evidence="2 3">
    <name type="scientific">Cryobacterium luteum</name>
    <dbReference type="NCBI Taxonomy" id="1424661"/>
    <lineage>
        <taxon>Bacteria</taxon>
        <taxon>Bacillati</taxon>
        <taxon>Actinomycetota</taxon>
        <taxon>Actinomycetes</taxon>
        <taxon>Micrococcales</taxon>
        <taxon>Microbacteriaceae</taxon>
        <taxon>Cryobacterium</taxon>
    </lineage>
</organism>
<reference evidence="2 3" key="1">
    <citation type="submission" date="2019-03" db="EMBL/GenBank/DDBJ databases">
        <title>Genomics of glacier-inhabiting Cryobacterium strains.</title>
        <authorList>
            <person name="Liu Q."/>
            <person name="Xin Y.-H."/>
        </authorList>
    </citation>
    <scope>NUCLEOTIDE SEQUENCE [LARGE SCALE GENOMIC DNA]</scope>
    <source>
        <strain evidence="2 3">Hh15</strain>
    </source>
</reference>